<dbReference type="OrthoDB" id="1894389at2759"/>
<keyword evidence="8" id="KW-1185">Reference proteome</keyword>
<proteinExistence type="predicted"/>
<feature type="region of interest" description="Disordered" evidence="3">
    <location>
        <begin position="1"/>
        <end position="30"/>
    </location>
</feature>
<evidence type="ECO:0000256" key="1">
    <source>
        <dbReference type="ARBA" id="ARBA00004370"/>
    </source>
</evidence>
<dbReference type="EMBL" id="MTKT01001287">
    <property type="protein sequence ID" value="OWM85272.1"/>
    <property type="molecule type" value="Genomic_DNA"/>
</dbReference>
<evidence type="ECO:0000256" key="2">
    <source>
        <dbReference type="ARBA" id="ARBA00023136"/>
    </source>
</evidence>
<keyword evidence="4" id="KW-0812">Transmembrane</keyword>
<sequence length="247" mass="27325">MSPEHPPKGRHLVPSGVHLPRGPEYSPTYTTPLKPERRWSRYHRTSSRLVVYLFALFVLFCAALLAFALIVRPKAPRFRMSEVRIKSLTYSYNNNNNNNSMQLGGLSSSAASLNATLVAVITVSNPNFGRFDHEKATVRVVYGGALFVGEKAVRPGRAGARGTERLELEIEVGKTSGQALDESNSVAGNFTRDVGSGLVKLRSYGRLSGRVYYLMGSEKVKKRKTADMNCEMKLNLTSRLVQDLACQ</sequence>
<organism evidence="5 7">
    <name type="scientific">Punica granatum</name>
    <name type="common">Pomegranate</name>
    <dbReference type="NCBI Taxonomy" id="22663"/>
    <lineage>
        <taxon>Eukaryota</taxon>
        <taxon>Viridiplantae</taxon>
        <taxon>Streptophyta</taxon>
        <taxon>Embryophyta</taxon>
        <taxon>Tracheophyta</taxon>
        <taxon>Spermatophyta</taxon>
        <taxon>Magnoliopsida</taxon>
        <taxon>eudicotyledons</taxon>
        <taxon>Gunneridae</taxon>
        <taxon>Pentapetalae</taxon>
        <taxon>rosids</taxon>
        <taxon>malvids</taxon>
        <taxon>Myrtales</taxon>
        <taxon>Lythraceae</taxon>
        <taxon>Punica</taxon>
    </lineage>
</organism>
<dbReference type="GO" id="GO:0005886">
    <property type="term" value="C:plasma membrane"/>
    <property type="evidence" value="ECO:0007669"/>
    <property type="project" value="TreeGrafter"/>
</dbReference>
<keyword evidence="2 4" id="KW-0472">Membrane</keyword>
<dbReference type="InterPro" id="IPR044839">
    <property type="entry name" value="NDR1-like"/>
</dbReference>
<dbReference type="PANTHER" id="PTHR31234:SF3">
    <property type="entry name" value="LATE EMBRYOGENESIS ABUNDANT (LEA) HYDROXYPROLINE-RICH GLYCOPROTEIN FAMILY"/>
    <property type="match status" value="1"/>
</dbReference>
<dbReference type="GeneID" id="116202652"/>
<name>A0A218XLS6_PUNGR</name>
<comment type="caution">
    <text evidence="5">The sequence shown here is derived from an EMBL/GenBank/DDBJ whole genome shotgun (WGS) entry which is preliminary data.</text>
</comment>
<dbReference type="Proteomes" id="UP000233551">
    <property type="component" value="Unassembled WGS sequence"/>
</dbReference>
<evidence type="ECO:0000313" key="6">
    <source>
        <dbReference type="EMBL" id="PKI46276.1"/>
    </source>
</evidence>
<evidence type="ECO:0000313" key="8">
    <source>
        <dbReference type="Proteomes" id="UP000233551"/>
    </source>
</evidence>
<evidence type="ECO:0000313" key="5">
    <source>
        <dbReference type="EMBL" id="OWM85272.1"/>
    </source>
</evidence>
<gene>
    <name evidence="5" type="ORF">CDL15_Pgr028059</name>
    <name evidence="6" type="ORF">CRG98_033328</name>
</gene>
<evidence type="ECO:0000256" key="3">
    <source>
        <dbReference type="SAM" id="MobiDB-lite"/>
    </source>
</evidence>
<dbReference type="STRING" id="22663.A0A218XLS6"/>
<dbReference type="GO" id="GO:0098542">
    <property type="term" value="P:defense response to other organism"/>
    <property type="evidence" value="ECO:0007669"/>
    <property type="project" value="InterPro"/>
</dbReference>
<reference evidence="7" key="1">
    <citation type="journal article" date="2017" name="Plant J.">
        <title>The pomegranate (Punica granatum L.) genome and the genomics of punicalagin biosynthesis.</title>
        <authorList>
            <person name="Qin G."/>
            <person name="Xu C."/>
            <person name="Ming R."/>
            <person name="Tang H."/>
            <person name="Guyot R."/>
            <person name="Kramer E.M."/>
            <person name="Hu Y."/>
            <person name="Yi X."/>
            <person name="Qi Y."/>
            <person name="Xu X."/>
            <person name="Gao Z."/>
            <person name="Pan H."/>
            <person name="Jian J."/>
            <person name="Tian Y."/>
            <person name="Yue Z."/>
            <person name="Xu Y."/>
        </authorList>
    </citation>
    <scope>NUCLEOTIDE SEQUENCE [LARGE SCALE GENOMIC DNA]</scope>
    <source>
        <strain evidence="7">cv. Dabenzi</strain>
    </source>
</reference>
<reference evidence="5" key="2">
    <citation type="submission" date="2017-06" db="EMBL/GenBank/DDBJ databases">
        <title>The pomegranate genome and the genomics of punicalagin biosynthesis.</title>
        <authorList>
            <person name="Xu C."/>
        </authorList>
    </citation>
    <scope>NUCLEOTIDE SEQUENCE [LARGE SCALE GENOMIC DNA]</scope>
    <source>
        <tissue evidence="5">Fresh leaf</tissue>
    </source>
</reference>
<dbReference type="Proteomes" id="UP000197138">
    <property type="component" value="Unassembled WGS sequence"/>
</dbReference>
<reference evidence="6 8" key="3">
    <citation type="submission" date="2017-11" db="EMBL/GenBank/DDBJ databases">
        <title>De-novo sequencing of pomegranate (Punica granatum L.) genome.</title>
        <authorList>
            <person name="Akparov Z."/>
            <person name="Amiraslanov A."/>
            <person name="Hajiyeva S."/>
            <person name="Abbasov M."/>
            <person name="Kaur K."/>
            <person name="Hamwieh A."/>
            <person name="Solovyev V."/>
            <person name="Salamov A."/>
            <person name="Braich B."/>
            <person name="Kosarev P."/>
            <person name="Mahmoud A."/>
            <person name="Hajiyev E."/>
            <person name="Babayeva S."/>
            <person name="Izzatullayeva V."/>
            <person name="Mammadov A."/>
            <person name="Mammadov A."/>
            <person name="Sharifova S."/>
            <person name="Ojaghi J."/>
            <person name="Eynullazada K."/>
            <person name="Bayramov B."/>
            <person name="Abdulazimova A."/>
            <person name="Shahmuradov I."/>
        </authorList>
    </citation>
    <scope>NUCLEOTIDE SEQUENCE [LARGE SCALE GENOMIC DNA]</scope>
    <source>
        <strain evidence="6">AG2017</strain>
        <strain evidence="8">cv. AG2017</strain>
        <tissue evidence="6">Leaf</tissue>
    </source>
</reference>
<evidence type="ECO:0000256" key="4">
    <source>
        <dbReference type="SAM" id="Phobius"/>
    </source>
</evidence>
<keyword evidence="4" id="KW-1133">Transmembrane helix</keyword>
<comment type="subcellular location">
    <subcellularLocation>
        <location evidence="1">Membrane</location>
    </subcellularLocation>
</comment>
<dbReference type="AlphaFoldDB" id="A0A218XLS6"/>
<feature type="transmembrane region" description="Helical" evidence="4">
    <location>
        <begin position="49"/>
        <end position="71"/>
    </location>
</feature>
<protein>
    <submittedName>
        <fullName evidence="5">Uncharacterized protein</fullName>
    </submittedName>
</protein>
<evidence type="ECO:0000313" key="7">
    <source>
        <dbReference type="Proteomes" id="UP000197138"/>
    </source>
</evidence>
<dbReference type="PANTHER" id="PTHR31234">
    <property type="entry name" value="LATE EMBRYOGENESIS ABUNDANT (LEA) HYDROXYPROLINE-RICH GLYCOPROTEIN FAMILY"/>
    <property type="match status" value="1"/>
</dbReference>
<dbReference type="EMBL" id="PGOL01002654">
    <property type="protein sequence ID" value="PKI46276.1"/>
    <property type="molecule type" value="Genomic_DNA"/>
</dbReference>
<accession>A0A218XLS6</accession>